<evidence type="ECO:0000313" key="2">
    <source>
        <dbReference type="EMBL" id="MPC72610.1"/>
    </source>
</evidence>
<dbReference type="Proteomes" id="UP000324222">
    <property type="component" value="Unassembled WGS sequence"/>
</dbReference>
<keyword evidence="1" id="KW-0472">Membrane</keyword>
<feature type="transmembrane region" description="Helical" evidence="1">
    <location>
        <begin position="62"/>
        <end position="84"/>
    </location>
</feature>
<comment type="caution">
    <text evidence="2">The sequence shown here is derived from an EMBL/GenBank/DDBJ whole genome shotgun (WGS) entry which is preliminary data.</text>
</comment>
<organism evidence="2 3">
    <name type="scientific">Portunus trituberculatus</name>
    <name type="common">Swimming crab</name>
    <name type="synonym">Neptunus trituberculatus</name>
    <dbReference type="NCBI Taxonomy" id="210409"/>
    <lineage>
        <taxon>Eukaryota</taxon>
        <taxon>Metazoa</taxon>
        <taxon>Ecdysozoa</taxon>
        <taxon>Arthropoda</taxon>
        <taxon>Crustacea</taxon>
        <taxon>Multicrustacea</taxon>
        <taxon>Malacostraca</taxon>
        <taxon>Eumalacostraca</taxon>
        <taxon>Eucarida</taxon>
        <taxon>Decapoda</taxon>
        <taxon>Pleocyemata</taxon>
        <taxon>Brachyura</taxon>
        <taxon>Eubrachyura</taxon>
        <taxon>Portunoidea</taxon>
        <taxon>Portunidae</taxon>
        <taxon>Portuninae</taxon>
        <taxon>Portunus</taxon>
    </lineage>
</organism>
<reference evidence="2 3" key="1">
    <citation type="submission" date="2019-05" db="EMBL/GenBank/DDBJ databases">
        <title>Another draft genome of Portunus trituberculatus and its Hox gene families provides insights of decapod evolution.</title>
        <authorList>
            <person name="Jeong J.-H."/>
            <person name="Song I."/>
            <person name="Kim S."/>
            <person name="Choi T."/>
            <person name="Kim D."/>
            <person name="Ryu S."/>
            <person name="Kim W."/>
        </authorList>
    </citation>
    <scope>NUCLEOTIDE SEQUENCE [LARGE SCALE GENOMIC DNA]</scope>
    <source>
        <tissue evidence="2">Muscle</tissue>
    </source>
</reference>
<protein>
    <submittedName>
        <fullName evidence="2">Uncharacterized protein</fullName>
    </submittedName>
</protein>
<evidence type="ECO:0000313" key="3">
    <source>
        <dbReference type="Proteomes" id="UP000324222"/>
    </source>
</evidence>
<keyword evidence="1" id="KW-1133">Transmembrane helix</keyword>
<keyword evidence="1" id="KW-0812">Transmembrane</keyword>
<dbReference type="AlphaFoldDB" id="A0A5B7HJI1"/>
<name>A0A5B7HJI1_PORTR</name>
<dbReference type="EMBL" id="VSRR010035056">
    <property type="protein sequence ID" value="MPC72610.1"/>
    <property type="molecule type" value="Genomic_DNA"/>
</dbReference>
<sequence>MSDRSGQLADCVCQAVALTWHISPRLVDGLVWTTCHGNDLDLLDRSVHIYAFSARLRLGHTILLTCIAYICLVIPSALGVGLTLRPWNISCFNAHASTFNICNLLHYAPGSLPWRSQHSTCPPFWQPATTPVIPQGS</sequence>
<proteinExistence type="predicted"/>
<gene>
    <name evidence="2" type="ORF">E2C01_066922</name>
</gene>
<keyword evidence="3" id="KW-1185">Reference proteome</keyword>
<evidence type="ECO:0000256" key="1">
    <source>
        <dbReference type="SAM" id="Phobius"/>
    </source>
</evidence>
<accession>A0A5B7HJI1</accession>